<dbReference type="EMBL" id="HBUF01542389">
    <property type="protein sequence ID" value="CAG6755556.1"/>
    <property type="molecule type" value="Transcribed_RNA"/>
</dbReference>
<name>A0A8D8ZX41_9HEMI</name>
<proteinExistence type="predicted"/>
<dbReference type="EMBL" id="HBUF01542388">
    <property type="protein sequence ID" value="CAG6755554.1"/>
    <property type="molecule type" value="Transcribed_RNA"/>
</dbReference>
<accession>A0A8D8ZX41</accession>
<evidence type="ECO:0000313" key="1">
    <source>
        <dbReference type="EMBL" id="CAG6755554.1"/>
    </source>
</evidence>
<dbReference type="AlphaFoldDB" id="A0A8D8ZX41"/>
<sequence length="145" mass="16960">MYTVRLSPRTFSSHSRKSVRAEISLFVLKTLFVLLSFKTRNLPAFTVRRAWRRFDLMSMSLCGIMYMLKFSSGVYPEIWQISSINRRPVVSKSQPTSFRFPKGRDWRFFFGPAPLCCFAPDTIFQIFDSRVGTGNYQKPSIEYQV</sequence>
<protein>
    <submittedName>
        <fullName evidence="1">Uncharacterized protein</fullName>
    </submittedName>
</protein>
<reference evidence="1" key="1">
    <citation type="submission" date="2021-05" db="EMBL/GenBank/DDBJ databases">
        <authorList>
            <person name="Alioto T."/>
            <person name="Alioto T."/>
            <person name="Gomez Garrido J."/>
        </authorList>
    </citation>
    <scope>NUCLEOTIDE SEQUENCE</scope>
</reference>
<organism evidence="1">
    <name type="scientific">Cacopsylla melanoneura</name>
    <dbReference type="NCBI Taxonomy" id="428564"/>
    <lineage>
        <taxon>Eukaryota</taxon>
        <taxon>Metazoa</taxon>
        <taxon>Ecdysozoa</taxon>
        <taxon>Arthropoda</taxon>
        <taxon>Hexapoda</taxon>
        <taxon>Insecta</taxon>
        <taxon>Pterygota</taxon>
        <taxon>Neoptera</taxon>
        <taxon>Paraneoptera</taxon>
        <taxon>Hemiptera</taxon>
        <taxon>Sternorrhyncha</taxon>
        <taxon>Psylloidea</taxon>
        <taxon>Psyllidae</taxon>
        <taxon>Psyllinae</taxon>
        <taxon>Cacopsylla</taxon>
    </lineage>
</organism>